<gene>
    <name evidence="3" type="ORF">CCOS864_05440</name>
</gene>
<proteinExistence type="predicted"/>
<dbReference type="CDD" id="cd02440">
    <property type="entry name" value="AdoMet_MTases"/>
    <property type="match status" value="1"/>
</dbReference>
<dbReference type="GO" id="GO:0032259">
    <property type="term" value="P:methylation"/>
    <property type="evidence" value="ECO:0007669"/>
    <property type="project" value="UniProtKB-KW"/>
</dbReference>
<protein>
    <submittedName>
        <fullName evidence="3">Methyltransferase family protein</fullName>
    </submittedName>
</protein>
<dbReference type="AlphaFoldDB" id="A0A380T8S8"/>
<keyword evidence="4" id="KW-1185">Reference proteome</keyword>
<sequence length="194" mass="20747">MWDEYYASDEYIYGTAPNAFLAEHAGLLAGPVLSVAEGEGRNAAFLASIGLDVLGVDSSAVGLAKAHKLAALKGVAIRTEIADFAAYMPPEGAFGAVVSIFAHMPSRVRKRLHGLAAQALRPGGIILLEAYSKAQLTRDTGGPDDLDMLMAGSEIEQEFPQCDVLLSREIERDVIEGTFHTGLACVVQFIARRR</sequence>
<keyword evidence="3" id="KW-0489">Methyltransferase</keyword>
<dbReference type="GO" id="GO:0008168">
    <property type="term" value="F:methyltransferase activity"/>
    <property type="evidence" value="ECO:0007669"/>
    <property type="project" value="UniProtKB-KW"/>
</dbReference>
<reference evidence="4" key="1">
    <citation type="submission" date="2018-07" db="EMBL/GenBank/DDBJ databases">
        <authorList>
            <person name="Blom J."/>
        </authorList>
    </citation>
    <scope>NUCLEOTIDE SEQUENCE [LARGE SCALE GENOMIC DNA]</scope>
    <source>
        <strain evidence="4">CCOS 864</strain>
    </source>
</reference>
<keyword evidence="1 3" id="KW-0808">Transferase</keyword>
<dbReference type="Proteomes" id="UP000255177">
    <property type="component" value="Unassembled WGS sequence"/>
</dbReference>
<dbReference type="InterPro" id="IPR029063">
    <property type="entry name" value="SAM-dependent_MTases_sf"/>
</dbReference>
<feature type="domain" description="Methyltransferase" evidence="2">
    <location>
        <begin position="32"/>
        <end position="124"/>
    </location>
</feature>
<evidence type="ECO:0000313" key="4">
    <source>
        <dbReference type="Proteomes" id="UP000255177"/>
    </source>
</evidence>
<dbReference type="EMBL" id="UIDD01000013">
    <property type="protein sequence ID" value="SUQ65960.1"/>
    <property type="molecule type" value="Genomic_DNA"/>
</dbReference>
<evidence type="ECO:0000256" key="1">
    <source>
        <dbReference type="ARBA" id="ARBA00022679"/>
    </source>
</evidence>
<dbReference type="PANTHER" id="PTHR43861">
    <property type="entry name" value="TRANS-ACONITATE 2-METHYLTRANSFERASE-RELATED"/>
    <property type="match status" value="1"/>
</dbReference>
<organism evidence="3 4">
    <name type="scientific">Pseudomonas wadenswilerensis</name>
    <dbReference type="NCBI Taxonomy" id="1785161"/>
    <lineage>
        <taxon>Bacteria</taxon>
        <taxon>Pseudomonadati</taxon>
        <taxon>Pseudomonadota</taxon>
        <taxon>Gammaproteobacteria</taxon>
        <taxon>Pseudomonadales</taxon>
        <taxon>Pseudomonadaceae</taxon>
        <taxon>Pseudomonas</taxon>
    </lineage>
</organism>
<accession>A0A380T8S8</accession>
<dbReference type="SUPFAM" id="SSF53335">
    <property type="entry name" value="S-adenosyl-L-methionine-dependent methyltransferases"/>
    <property type="match status" value="1"/>
</dbReference>
<evidence type="ECO:0000313" key="3">
    <source>
        <dbReference type="EMBL" id="SUQ65960.1"/>
    </source>
</evidence>
<name>A0A380T8S8_9PSED</name>
<dbReference type="PANTHER" id="PTHR43861:SF3">
    <property type="entry name" value="PUTATIVE (AFU_ORTHOLOGUE AFUA_2G14390)-RELATED"/>
    <property type="match status" value="1"/>
</dbReference>
<dbReference type="Gene3D" id="3.40.50.150">
    <property type="entry name" value="Vaccinia Virus protein VP39"/>
    <property type="match status" value="1"/>
</dbReference>
<evidence type="ECO:0000259" key="2">
    <source>
        <dbReference type="Pfam" id="PF13649"/>
    </source>
</evidence>
<dbReference type="InterPro" id="IPR041698">
    <property type="entry name" value="Methyltransf_25"/>
</dbReference>
<dbReference type="Pfam" id="PF13649">
    <property type="entry name" value="Methyltransf_25"/>
    <property type="match status" value="1"/>
</dbReference>
<dbReference type="RefSeq" id="WP_115089564.1">
    <property type="nucleotide sequence ID" value="NZ_CBCSFG010000017.1"/>
</dbReference>